<accession>B1L729</accession>
<organism evidence="3 4">
    <name type="scientific">Korarchaeum cryptofilum (strain OPF8)</name>
    <dbReference type="NCBI Taxonomy" id="374847"/>
    <lineage>
        <taxon>Archaea</taxon>
        <taxon>Thermoproteota</taxon>
        <taxon>Candidatus Korarchaeia</taxon>
        <taxon>Candidatus Korarchaeales</taxon>
        <taxon>Candidatus Korarchaeaceae</taxon>
        <taxon>Candidatus Korarchaeum</taxon>
    </lineage>
</organism>
<dbReference type="InterPro" id="IPR012976">
    <property type="entry name" value="NOSIC"/>
</dbReference>
<dbReference type="PANTHER" id="PTHR10894:SF0">
    <property type="entry name" value="NUCLEOLAR PROTEIN 56"/>
    <property type="match status" value="1"/>
</dbReference>
<dbReference type="PROSITE" id="PS51358">
    <property type="entry name" value="NOP"/>
    <property type="match status" value="1"/>
</dbReference>
<dbReference type="PANTHER" id="PTHR10894">
    <property type="entry name" value="NUCLEOLAR PROTEIN 5 NUCLEOLAR PROTEIN NOP5 NOP58"/>
    <property type="match status" value="1"/>
</dbReference>
<dbReference type="Gene3D" id="1.10.287.4070">
    <property type="match status" value="1"/>
</dbReference>
<dbReference type="InterPro" id="IPR045056">
    <property type="entry name" value="Nop56/Nop58"/>
</dbReference>
<sequence length="382" mass="43228">MRAFLAMQPYGILLLDENGKMLELVPFPRDEKAIARILQEREFLREALNKILSNIDAEIVVNDIILKEILDEMGRSSTLSPGERPFSIIRSSPLRYASQAWGEIKQKEYFQFLNELGILLSKSGVRERLSSLDQQVIKAVDFVDHSNKALNIIAPTIREWYSIHFPELDELIEDHYDFIKLISLEPNRKKLDQKILEEAGFDEKIIKKIIKASRDSIGADLSDIDLQAIRRAALSWLELYEAKREMELYIEDLMRRAAPNLSAVVHPMVGARLIAIAGSLERLASLPASSIQILGAHKAIFMHLTKGAKPPKHGVLFQAKEVRGAPKSLRGKISRLLATKIAIAARVDVYGDGKYIGDRLRMEIEEKLKKFMEAFKSESKGG</sequence>
<proteinExistence type="inferred from homology"/>
<dbReference type="OrthoDB" id="11877at2157"/>
<feature type="domain" description="Nop" evidence="2">
    <location>
        <begin position="257"/>
        <end position="373"/>
    </location>
</feature>
<dbReference type="GeneID" id="6094789"/>
<reference evidence="3 4" key="1">
    <citation type="journal article" date="2008" name="Proc. Natl. Acad. Sci. U.S.A.">
        <title>A korarchaeal genome reveals new insights into the evolution of the Archaea.</title>
        <authorList>
            <person name="Elkins J.G."/>
            <person name="Podar M."/>
            <person name="Graham D.E."/>
            <person name="Makarova K.S."/>
            <person name="Wolf Y."/>
            <person name="Randau L."/>
            <person name="Hedlund B.P."/>
            <person name="Brochier-Armanet C."/>
            <person name="Kunin V."/>
            <person name="Anderson I."/>
            <person name="Lapidus A."/>
            <person name="Goltsman E."/>
            <person name="Barry K."/>
            <person name="Koonin E.V."/>
            <person name="Hugenholtz P."/>
            <person name="Kyrpides N."/>
            <person name="Wanner G."/>
            <person name="Richardson P."/>
            <person name="Keller M."/>
            <person name="Stetter K.O."/>
        </authorList>
    </citation>
    <scope>NUCLEOTIDE SEQUENCE [LARGE SCALE GENOMIC DNA]</scope>
    <source>
        <strain evidence="4">OPF8</strain>
    </source>
</reference>
<dbReference type="Gene3D" id="1.10.246.90">
    <property type="entry name" value="Nop domain"/>
    <property type="match status" value="1"/>
</dbReference>
<dbReference type="EnsemblBacteria" id="ACB08258">
    <property type="protein sequence ID" value="ACB08258"/>
    <property type="gene ID" value="Kcr_1512"/>
</dbReference>
<keyword evidence="4" id="KW-1185">Reference proteome</keyword>
<evidence type="ECO:0000313" key="4">
    <source>
        <dbReference type="Proteomes" id="UP000001686"/>
    </source>
</evidence>
<dbReference type="STRING" id="374847.Kcr_1512"/>
<dbReference type="RefSeq" id="WP_012310155.1">
    <property type="nucleotide sequence ID" value="NC_010482.1"/>
</dbReference>
<dbReference type="InterPro" id="IPR047099">
    <property type="entry name" value="Nop5_N_sf"/>
</dbReference>
<dbReference type="InterPro" id="IPR036070">
    <property type="entry name" value="Nop_dom_sf"/>
</dbReference>
<dbReference type="KEGG" id="kcr:Kcr_1512"/>
<evidence type="ECO:0000259" key="2">
    <source>
        <dbReference type="PROSITE" id="PS51358"/>
    </source>
</evidence>
<dbReference type="Gene3D" id="3.30.420.220">
    <property type="match status" value="1"/>
</dbReference>
<dbReference type="Proteomes" id="UP000001686">
    <property type="component" value="Chromosome"/>
</dbReference>
<dbReference type="SMART" id="SM00931">
    <property type="entry name" value="NOSIC"/>
    <property type="match status" value="1"/>
</dbReference>
<dbReference type="eggNOG" id="arCOG01923">
    <property type="taxonomic scope" value="Archaea"/>
</dbReference>
<dbReference type="GO" id="GO:0030515">
    <property type="term" value="F:snoRNA binding"/>
    <property type="evidence" value="ECO:0000318"/>
    <property type="project" value="GO_Central"/>
</dbReference>
<dbReference type="InterPro" id="IPR002687">
    <property type="entry name" value="Nop_dom"/>
</dbReference>
<comment type="similarity">
    <text evidence="1">Belongs to the NOP5/NOP56 family.</text>
</comment>
<dbReference type="AlphaFoldDB" id="B1L729"/>
<name>B1L729_KORCO</name>
<dbReference type="SUPFAM" id="SSF89124">
    <property type="entry name" value="Nop domain"/>
    <property type="match status" value="1"/>
</dbReference>
<dbReference type="InParanoid" id="B1L729"/>
<dbReference type="FunFam" id="1.10.246.90:FF:000007">
    <property type="entry name" value="Pre mRNA splicing protein"/>
    <property type="match status" value="1"/>
</dbReference>
<dbReference type="FunFam" id="3.30.420.220:FF:000002">
    <property type="entry name" value="Pre-mRNA processing ribonucleoprotein, binding domain protein"/>
    <property type="match status" value="1"/>
</dbReference>
<dbReference type="HOGENOM" id="CLU_015495_1_0_2"/>
<dbReference type="Pfam" id="PF01798">
    <property type="entry name" value="Nop"/>
    <property type="match status" value="1"/>
</dbReference>
<dbReference type="FunCoup" id="B1L729">
    <property type="interactions" value="125"/>
</dbReference>
<evidence type="ECO:0000313" key="3">
    <source>
        <dbReference type="EMBL" id="ACB08258.1"/>
    </source>
</evidence>
<evidence type="ECO:0000256" key="1">
    <source>
        <dbReference type="ARBA" id="ARBA00009211"/>
    </source>
</evidence>
<gene>
    <name evidence="3" type="ordered locus">Kcr_1512</name>
</gene>
<dbReference type="GO" id="GO:0031428">
    <property type="term" value="C:box C/D methylation guide snoRNP complex"/>
    <property type="evidence" value="ECO:0000318"/>
    <property type="project" value="GO_Central"/>
</dbReference>
<dbReference type="EMBL" id="CP000968">
    <property type="protein sequence ID" value="ACB08258.1"/>
    <property type="molecule type" value="Genomic_DNA"/>
</dbReference>
<dbReference type="InterPro" id="IPR042239">
    <property type="entry name" value="Nop_C"/>
</dbReference>
<keyword evidence="3" id="KW-0687">Ribonucleoprotein</keyword>
<protein>
    <submittedName>
        <fullName evidence="3">Pre-mRNA processing ribonucleoprotein, binding domain protein</fullName>
    </submittedName>
</protein>
<dbReference type="PhylomeDB" id="B1L729"/>